<keyword evidence="3 5" id="KW-1133">Transmembrane helix</keyword>
<dbReference type="PANTHER" id="PTHR12714:SF24">
    <property type="entry name" value="SLR1182 PROTEIN"/>
    <property type="match status" value="1"/>
</dbReference>
<dbReference type="InterPro" id="IPR007318">
    <property type="entry name" value="Phopholipid_MeTrfase"/>
</dbReference>
<organism evidence="6 7">
    <name type="scientific">Croceivirga radicis</name>
    <dbReference type="NCBI Taxonomy" id="1929488"/>
    <lineage>
        <taxon>Bacteria</taxon>
        <taxon>Pseudomonadati</taxon>
        <taxon>Bacteroidota</taxon>
        <taxon>Flavobacteriia</taxon>
        <taxon>Flavobacteriales</taxon>
        <taxon>Flavobacteriaceae</taxon>
        <taxon>Croceivirga</taxon>
    </lineage>
</organism>
<keyword evidence="2 5" id="KW-0812">Transmembrane</keyword>
<keyword evidence="6" id="KW-0489">Methyltransferase</keyword>
<feature type="transmembrane region" description="Helical" evidence="5">
    <location>
        <begin position="6"/>
        <end position="25"/>
    </location>
</feature>
<keyword evidence="4 5" id="KW-0472">Membrane</keyword>
<reference evidence="6 7" key="1">
    <citation type="submission" date="2016-12" db="EMBL/GenBank/DDBJ databases">
        <authorList>
            <person name="Song W.-J."/>
            <person name="Kurnit D.M."/>
        </authorList>
    </citation>
    <scope>NUCLEOTIDE SEQUENCE [LARGE SCALE GENOMIC DNA]</scope>
    <source>
        <strain evidence="6 7">HSG9</strain>
    </source>
</reference>
<dbReference type="EMBL" id="MTBC01000003">
    <property type="protein sequence ID" value="OQD43437.1"/>
    <property type="molecule type" value="Genomic_DNA"/>
</dbReference>
<keyword evidence="7" id="KW-1185">Reference proteome</keyword>
<sequence>MKFKVVPILVFSFFALAMYMLARYLPFGQFEFTGRTILMYFLSGLAVVITFWSLILFKINNTTVDPLNPNKTTHLVTNGIYGFSRNPMYLAMLLLLLALGLFLGNAFNTLLAAAFVMVMNKTQIVPEEAVLGEKFGQEYKLYLKAVRRWF</sequence>
<dbReference type="GO" id="GO:0008168">
    <property type="term" value="F:methyltransferase activity"/>
    <property type="evidence" value="ECO:0007669"/>
    <property type="project" value="UniProtKB-KW"/>
</dbReference>
<dbReference type="OrthoDB" id="9809773at2"/>
<evidence type="ECO:0000256" key="2">
    <source>
        <dbReference type="ARBA" id="ARBA00022692"/>
    </source>
</evidence>
<keyword evidence="6" id="KW-0808">Transferase</keyword>
<dbReference type="GO" id="GO:0012505">
    <property type="term" value="C:endomembrane system"/>
    <property type="evidence" value="ECO:0007669"/>
    <property type="project" value="UniProtKB-SubCell"/>
</dbReference>
<dbReference type="AlphaFoldDB" id="A0A1V6LTR9"/>
<dbReference type="Pfam" id="PF04191">
    <property type="entry name" value="PEMT"/>
    <property type="match status" value="1"/>
</dbReference>
<dbReference type="PANTHER" id="PTHR12714">
    <property type="entry name" value="PROTEIN-S ISOPRENYLCYSTEINE O-METHYLTRANSFERASE"/>
    <property type="match status" value="1"/>
</dbReference>
<feature type="transmembrane region" description="Helical" evidence="5">
    <location>
        <begin position="37"/>
        <end position="57"/>
    </location>
</feature>
<evidence type="ECO:0000256" key="1">
    <source>
        <dbReference type="ARBA" id="ARBA00004127"/>
    </source>
</evidence>
<proteinExistence type="predicted"/>
<dbReference type="RefSeq" id="WP_080318523.1">
    <property type="nucleotide sequence ID" value="NZ_MTBC01000003.1"/>
</dbReference>
<evidence type="ECO:0000313" key="7">
    <source>
        <dbReference type="Proteomes" id="UP000191680"/>
    </source>
</evidence>
<accession>A0A1V6LTR9</accession>
<dbReference type="Gene3D" id="1.20.120.1630">
    <property type="match status" value="1"/>
</dbReference>
<gene>
    <name evidence="6" type="ORF">BUL40_06300</name>
</gene>
<feature type="transmembrane region" description="Helical" evidence="5">
    <location>
        <begin position="89"/>
        <end position="118"/>
    </location>
</feature>
<evidence type="ECO:0000256" key="3">
    <source>
        <dbReference type="ARBA" id="ARBA00022989"/>
    </source>
</evidence>
<dbReference type="Proteomes" id="UP000191680">
    <property type="component" value="Unassembled WGS sequence"/>
</dbReference>
<comment type="caution">
    <text evidence="6">The sequence shown here is derived from an EMBL/GenBank/DDBJ whole genome shotgun (WGS) entry which is preliminary data.</text>
</comment>
<evidence type="ECO:0000256" key="4">
    <source>
        <dbReference type="ARBA" id="ARBA00023136"/>
    </source>
</evidence>
<evidence type="ECO:0000313" key="6">
    <source>
        <dbReference type="EMBL" id="OQD43437.1"/>
    </source>
</evidence>
<evidence type="ECO:0000256" key="5">
    <source>
        <dbReference type="SAM" id="Phobius"/>
    </source>
</evidence>
<name>A0A1V6LTR9_9FLAO</name>
<protein>
    <submittedName>
        <fullName evidence="6">Protein-S-isoprenylcysteine methyltransferase</fullName>
    </submittedName>
</protein>
<comment type="subcellular location">
    <subcellularLocation>
        <location evidence="1">Endomembrane system</location>
        <topology evidence="1">Multi-pass membrane protein</topology>
    </subcellularLocation>
</comment>
<dbReference type="GO" id="GO:0032259">
    <property type="term" value="P:methylation"/>
    <property type="evidence" value="ECO:0007669"/>
    <property type="project" value="UniProtKB-KW"/>
</dbReference>